<proteinExistence type="predicted"/>
<dbReference type="PANTHER" id="PTHR24421:SF10">
    <property type="entry name" value="NITRATE_NITRITE SENSOR PROTEIN NARQ"/>
    <property type="match status" value="1"/>
</dbReference>
<keyword evidence="6" id="KW-0004">4Fe-4S</keyword>
<evidence type="ECO:0000256" key="11">
    <source>
        <dbReference type="ARBA" id="ARBA00022741"/>
    </source>
</evidence>
<dbReference type="InterPro" id="IPR004358">
    <property type="entry name" value="Sig_transdc_His_kin-like_C"/>
</dbReference>
<keyword evidence="14" id="KW-0408">Iron</keyword>
<evidence type="ECO:0000256" key="9">
    <source>
        <dbReference type="ARBA" id="ARBA00022679"/>
    </source>
</evidence>
<dbReference type="GO" id="GO:0016020">
    <property type="term" value="C:membrane"/>
    <property type="evidence" value="ECO:0007669"/>
    <property type="project" value="InterPro"/>
</dbReference>
<dbReference type="PROSITE" id="PS50113">
    <property type="entry name" value="PAC"/>
    <property type="match status" value="2"/>
</dbReference>
<dbReference type="SUPFAM" id="SSF55874">
    <property type="entry name" value="ATPase domain of HSP90 chaperone/DNA topoisomerase II/histidine kinase"/>
    <property type="match status" value="1"/>
</dbReference>
<dbReference type="SMART" id="SM00086">
    <property type="entry name" value="PAC"/>
    <property type="match status" value="2"/>
</dbReference>
<evidence type="ECO:0000259" key="19">
    <source>
        <dbReference type="PROSITE" id="PS50109"/>
    </source>
</evidence>
<dbReference type="InterPro" id="IPR011712">
    <property type="entry name" value="Sig_transdc_His_kin_sub3_dim/P"/>
</dbReference>
<evidence type="ECO:0000256" key="2">
    <source>
        <dbReference type="ARBA" id="ARBA00001966"/>
    </source>
</evidence>
<dbReference type="PROSITE" id="PS50112">
    <property type="entry name" value="PAS"/>
    <property type="match status" value="1"/>
</dbReference>
<evidence type="ECO:0000256" key="8">
    <source>
        <dbReference type="ARBA" id="ARBA00022553"/>
    </source>
</evidence>
<dbReference type="InterPro" id="IPR050482">
    <property type="entry name" value="Sensor_HK_TwoCompSys"/>
</dbReference>
<comment type="function">
    <text evidence="17">Member of the two-component regulatory system NreB/NreC involved in the control of dissimilatory nitrate/nitrite reduction in response to oxygen. NreB functions as a direct oxygen sensor histidine kinase which is autophosphorylated, in the absence of oxygen, probably at the conserved histidine residue, and transfers its phosphate group probably to a conserved aspartate residue of NreC. NreB/NreC activates the expression of the nitrate (narGHJI) and nitrite (nir) reductase operons, as well as the putative nitrate transporter gene narT.</text>
</comment>
<dbReference type="SUPFAM" id="SSF55785">
    <property type="entry name" value="PYP-like sensor domain (PAS domain)"/>
    <property type="match status" value="6"/>
</dbReference>
<dbReference type="Gene3D" id="1.20.5.1930">
    <property type="match status" value="1"/>
</dbReference>
<dbReference type="OrthoDB" id="5401121at2"/>
<keyword evidence="9 22" id="KW-0808">Transferase</keyword>
<dbReference type="CDD" id="cd16917">
    <property type="entry name" value="HATPase_UhpB-NarQ-NarX-like"/>
    <property type="match status" value="1"/>
</dbReference>
<evidence type="ECO:0000256" key="10">
    <source>
        <dbReference type="ARBA" id="ARBA00022723"/>
    </source>
</evidence>
<dbReference type="InterPro" id="IPR001610">
    <property type="entry name" value="PAC"/>
</dbReference>
<dbReference type="AlphaFoldDB" id="A0A369Q941"/>
<evidence type="ECO:0000256" key="1">
    <source>
        <dbReference type="ARBA" id="ARBA00000085"/>
    </source>
</evidence>
<feature type="domain" description="PAS" evidence="20">
    <location>
        <begin position="386"/>
        <end position="457"/>
    </location>
</feature>
<evidence type="ECO:0000256" key="3">
    <source>
        <dbReference type="ARBA" id="ARBA00004496"/>
    </source>
</evidence>
<keyword evidence="11" id="KW-0547">Nucleotide-binding</keyword>
<keyword evidence="7" id="KW-0963">Cytoplasm</keyword>
<dbReference type="InterPro" id="IPR000700">
    <property type="entry name" value="PAS-assoc_C"/>
</dbReference>
<keyword evidence="16" id="KW-0411">Iron-sulfur</keyword>
<feature type="domain" description="Histidine kinase" evidence="19">
    <location>
        <begin position="799"/>
        <end position="987"/>
    </location>
</feature>
<keyword evidence="12 22" id="KW-0418">Kinase</keyword>
<dbReference type="InterPro" id="IPR005467">
    <property type="entry name" value="His_kinase_dom"/>
</dbReference>
<evidence type="ECO:0000313" key="22">
    <source>
        <dbReference type="EMBL" id="RDC58808.1"/>
    </source>
</evidence>
<dbReference type="GO" id="GO:0046983">
    <property type="term" value="F:protein dimerization activity"/>
    <property type="evidence" value="ECO:0007669"/>
    <property type="project" value="InterPro"/>
</dbReference>
<dbReference type="GO" id="GO:0005524">
    <property type="term" value="F:ATP binding"/>
    <property type="evidence" value="ECO:0007669"/>
    <property type="project" value="UniProtKB-KW"/>
</dbReference>
<dbReference type="GO" id="GO:0005737">
    <property type="term" value="C:cytoplasm"/>
    <property type="evidence" value="ECO:0007669"/>
    <property type="project" value="UniProtKB-SubCell"/>
</dbReference>
<dbReference type="RefSeq" id="WP_115375822.1">
    <property type="nucleotide sequence ID" value="NZ_QASA01000002.1"/>
</dbReference>
<dbReference type="Pfam" id="PF02518">
    <property type="entry name" value="HATPase_c"/>
    <property type="match status" value="1"/>
</dbReference>
<dbReference type="InterPro" id="IPR000014">
    <property type="entry name" value="PAS"/>
</dbReference>
<dbReference type="EMBL" id="QASA01000002">
    <property type="protein sequence ID" value="RDC58808.1"/>
    <property type="molecule type" value="Genomic_DNA"/>
</dbReference>
<dbReference type="SMART" id="SM00091">
    <property type="entry name" value="PAS"/>
    <property type="match status" value="5"/>
</dbReference>
<keyword evidence="8" id="KW-0597">Phosphoprotein</keyword>
<sequence length="987" mass="111522">MTNQTDDVYRLVVENPPAAISRWDRNLQLLFANPAFVGKTGFDLGQLGGKTIREMEQPDAITAPWMEKLQQVWDTGQPAEHHHLFPTPTEQVFWHIYFLPELGPDGQVASVLAIGWDLTDLKKAEWNLPDANQQATERYRALFNSLDAGFCIIEVLFDASGQAFDYRFLETNYSFEKQTGLAQAVGKTMKEMAPAHEQHWFDLYGNIARTGEPARFENAARALGHYYEGYAFRIDAPAEQHVAILFNDVTERKRTEEALRVADARFRLFVTATSEIVYRMSPDWQQMYSLEGKQFLADTRDPSLTWLAEYIPNSDMALVQAAITAAIQSKSTFELEHHVIRVDGSLGWVFSRAVPFLNEHGDIIEWFGTASDITERKRAEEALQITKDRLQALIENLPGGAVFVVNREMRYLVAAGEALITAGFTPQDLVGHTVAEAMPPEMATVYEQKYQQALAGKPFEHEHMAHGRVFISRGVPLSDSTGVNSSVITISYDITERKQAEEKLKQFSELLEQQVVERTQALSESRDLLQSVFDTTLLSFSVLKAVRDEKGALTDFKIVLVNKELARETGRPDLVGKLYSVEFPGIKPAGLYDLMLRVVETGEPDQVEYYYPHEGFNKWYAAMFVKMDDGLVASNLDITERKLAEAELTRNLTILKQAEEVAGMGSWEYDYITGQFYWSEGMYHLFGLPVDREKSPEIYLEYVLAEDRAIAEKLVDTIKNHPQALEETLRIRVKEQVITLQVKTIVLRDDLERPYKMMGVDLDVSQLKNLEQENLVMRLEQQKALLLAIMDVQQEERKRISEALHNGVGQILYATKLNLDQIAEQVSKEMIAPTAKLLSAAIQETRRVSHELVPMVLQDFGLTRAMEELCRNYIPSTLTVNCEVDLEERLASYLELAIYRIAQELLTNVAKHAQATEVDLLLMQEDGQITLKVRDNGQGLSSENGKKKGLGLRTIADRVKLLNGTFILTASPSGKGILVVIQLPVPA</sequence>
<evidence type="ECO:0000313" key="23">
    <source>
        <dbReference type="Proteomes" id="UP000253919"/>
    </source>
</evidence>
<evidence type="ECO:0000256" key="15">
    <source>
        <dbReference type="ARBA" id="ARBA00023012"/>
    </source>
</evidence>
<evidence type="ECO:0000256" key="12">
    <source>
        <dbReference type="ARBA" id="ARBA00022777"/>
    </source>
</evidence>
<name>A0A369Q941_9BACT</name>
<dbReference type="Gene3D" id="3.30.565.10">
    <property type="entry name" value="Histidine kinase-like ATPase, C-terminal domain"/>
    <property type="match status" value="1"/>
</dbReference>
<keyword evidence="23" id="KW-1185">Reference proteome</keyword>
<dbReference type="SMART" id="SM00387">
    <property type="entry name" value="HATPase_c"/>
    <property type="match status" value="1"/>
</dbReference>
<feature type="domain" description="PAC" evidence="21">
    <location>
        <begin position="333"/>
        <end position="385"/>
    </location>
</feature>
<evidence type="ECO:0000256" key="5">
    <source>
        <dbReference type="ARBA" id="ARBA00017322"/>
    </source>
</evidence>
<comment type="caution">
    <text evidence="22">The sequence shown here is derived from an EMBL/GenBank/DDBJ whole genome shotgun (WGS) entry which is preliminary data.</text>
</comment>
<evidence type="ECO:0000256" key="14">
    <source>
        <dbReference type="ARBA" id="ARBA00023004"/>
    </source>
</evidence>
<comment type="cofactor">
    <cofactor evidence="2">
        <name>[4Fe-4S] cluster</name>
        <dbReference type="ChEBI" id="CHEBI:49883"/>
    </cofactor>
</comment>
<dbReference type="Proteomes" id="UP000253919">
    <property type="component" value="Unassembled WGS sequence"/>
</dbReference>
<dbReference type="InterPro" id="IPR035965">
    <property type="entry name" value="PAS-like_dom_sf"/>
</dbReference>
<dbReference type="GO" id="GO:0051539">
    <property type="term" value="F:4 iron, 4 sulfur cluster binding"/>
    <property type="evidence" value="ECO:0007669"/>
    <property type="project" value="UniProtKB-KW"/>
</dbReference>
<dbReference type="GO" id="GO:0046872">
    <property type="term" value="F:metal ion binding"/>
    <property type="evidence" value="ECO:0007669"/>
    <property type="project" value="UniProtKB-KW"/>
</dbReference>
<keyword evidence="13" id="KW-0067">ATP-binding</keyword>
<evidence type="ECO:0000256" key="16">
    <source>
        <dbReference type="ARBA" id="ARBA00023014"/>
    </source>
</evidence>
<evidence type="ECO:0000256" key="7">
    <source>
        <dbReference type="ARBA" id="ARBA00022490"/>
    </source>
</evidence>
<protein>
    <recommendedName>
        <fullName evidence="5">Oxygen sensor histidine kinase NreB</fullName>
        <ecNumber evidence="4">2.7.13.3</ecNumber>
    </recommendedName>
    <alternativeName>
        <fullName evidence="18">Nitrogen regulation protein B</fullName>
    </alternativeName>
</protein>
<comment type="subcellular location">
    <subcellularLocation>
        <location evidence="3">Cytoplasm</location>
    </subcellularLocation>
</comment>
<keyword evidence="15" id="KW-0902">Two-component regulatory system</keyword>
<dbReference type="NCBIfam" id="TIGR00229">
    <property type="entry name" value="sensory_box"/>
    <property type="match status" value="4"/>
</dbReference>
<dbReference type="PRINTS" id="PR00344">
    <property type="entry name" value="BCTRLSENSOR"/>
</dbReference>
<dbReference type="PROSITE" id="PS50109">
    <property type="entry name" value="HIS_KIN"/>
    <property type="match status" value="1"/>
</dbReference>
<evidence type="ECO:0000256" key="6">
    <source>
        <dbReference type="ARBA" id="ARBA00022485"/>
    </source>
</evidence>
<evidence type="ECO:0000259" key="20">
    <source>
        <dbReference type="PROSITE" id="PS50112"/>
    </source>
</evidence>
<comment type="catalytic activity">
    <reaction evidence="1">
        <text>ATP + protein L-histidine = ADP + protein N-phospho-L-histidine.</text>
        <dbReference type="EC" id="2.7.13.3"/>
    </reaction>
</comment>
<dbReference type="GO" id="GO:0000155">
    <property type="term" value="F:phosphorelay sensor kinase activity"/>
    <property type="evidence" value="ECO:0007669"/>
    <property type="project" value="InterPro"/>
</dbReference>
<keyword evidence="10" id="KW-0479">Metal-binding</keyword>
<feature type="domain" description="PAC" evidence="21">
    <location>
        <begin position="455"/>
        <end position="506"/>
    </location>
</feature>
<dbReference type="InterPro" id="IPR036890">
    <property type="entry name" value="HATPase_C_sf"/>
</dbReference>
<evidence type="ECO:0000256" key="17">
    <source>
        <dbReference type="ARBA" id="ARBA00024827"/>
    </source>
</evidence>
<evidence type="ECO:0000256" key="18">
    <source>
        <dbReference type="ARBA" id="ARBA00030800"/>
    </source>
</evidence>
<dbReference type="EC" id="2.7.13.3" evidence="4"/>
<gene>
    <name evidence="22" type="ORF">AHMF7616_05242</name>
</gene>
<accession>A0A369Q941</accession>
<evidence type="ECO:0000256" key="13">
    <source>
        <dbReference type="ARBA" id="ARBA00022840"/>
    </source>
</evidence>
<dbReference type="Pfam" id="PF07730">
    <property type="entry name" value="HisKA_3"/>
    <property type="match status" value="1"/>
</dbReference>
<organism evidence="22 23">
    <name type="scientific">Adhaeribacter pallidiroseus</name>
    <dbReference type="NCBI Taxonomy" id="2072847"/>
    <lineage>
        <taxon>Bacteria</taxon>
        <taxon>Pseudomonadati</taxon>
        <taxon>Bacteroidota</taxon>
        <taxon>Cytophagia</taxon>
        <taxon>Cytophagales</taxon>
        <taxon>Hymenobacteraceae</taxon>
        <taxon>Adhaeribacter</taxon>
    </lineage>
</organism>
<evidence type="ECO:0000259" key="21">
    <source>
        <dbReference type="PROSITE" id="PS50113"/>
    </source>
</evidence>
<dbReference type="InterPro" id="IPR003594">
    <property type="entry name" value="HATPase_dom"/>
</dbReference>
<dbReference type="PANTHER" id="PTHR24421">
    <property type="entry name" value="NITRATE/NITRITE SENSOR PROTEIN NARX-RELATED"/>
    <property type="match status" value="1"/>
</dbReference>
<reference evidence="22 23" key="1">
    <citation type="submission" date="2018-04" db="EMBL/GenBank/DDBJ databases">
        <title>Adhaeribacter sp. HMF7616 genome sequencing and assembly.</title>
        <authorList>
            <person name="Kang H."/>
            <person name="Kang J."/>
            <person name="Cha I."/>
            <person name="Kim H."/>
            <person name="Joh K."/>
        </authorList>
    </citation>
    <scope>NUCLEOTIDE SEQUENCE [LARGE SCALE GENOMIC DNA]</scope>
    <source>
        <strain evidence="22 23">HMF7616</strain>
    </source>
</reference>
<evidence type="ECO:0000256" key="4">
    <source>
        <dbReference type="ARBA" id="ARBA00012438"/>
    </source>
</evidence>
<dbReference type="CDD" id="cd00130">
    <property type="entry name" value="PAS"/>
    <property type="match status" value="3"/>
</dbReference>
<dbReference type="Pfam" id="PF08448">
    <property type="entry name" value="PAS_4"/>
    <property type="match status" value="3"/>
</dbReference>
<dbReference type="Gene3D" id="3.30.450.20">
    <property type="entry name" value="PAS domain"/>
    <property type="match status" value="6"/>
</dbReference>
<dbReference type="InterPro" id="IPR013656">
    <property type="entry name" value="PAS_4"/>
</dbReference>